<feature type="transmembrane region" description="Helical" evidence="2">
    <location>
        <begin position="73"/>
        <end position="92"/>
    </location>
</feature>
<evidence type="ECO:0000256" key="1">
    <source>
        <dbReference type="SAM" id="MobiDB-lite"/>
    </source>
</evidence>
<feature type="compositionally biased region" description="Low complexity" evidence="1">
    <location>
        <begin position="133"/>
        <end position="149"/>
    </location>
</feature>
<name>A0ABV4U0A5_9BACT</name>
<protein>
    <recommendedName>
        <fullName evidence="5">Sporulation related protein</fullName>
    </recommendedName>
</protein>
<organism evidence="3 4">
    <name type="scientific">Natronomicrosphaera hydrolytica</name>
    <dbReference type="NCBI Taxonomy" id="3242702"/>
    <lineage>
        <taxon>Bacteria</taxon>
        <taxon>Pseudomonadati</taxon>
        <taxon>Planctomycetota</taxon>
        <taxon>Phycisphaerae</taxon>
        <taxon>Phycisphaerales</taxon>
        <taxon>Phycisphaeraceae</taxon>
        <taxon>Natronomicrosphaera</taxon>
    </lineage>
</organism>
<sequence>MRRNRSTPFEVMGQATRGVEPAREPVSRAPAWSSEGGIGGGLRGLGDRFAFASDWWASLGAGSPVVLRVPRGLAVVLVVALVGLLMLSYWVGHSRGTSAGVTAAEEAWPVEDSGIRAAPVRRGGNGGAGGATAGVSGAAEVSSGASGEPSAGGGGQAAAVSGDPREPGRNYFVLAFYPPDAARVLADWLAAEHGVATVLESVQNRRELEVIAVDRGFHREDLSSEERREYERELRAIGRAWQRHNRGRGDALESMYPKRYNGP</sequence>
<dbReference type="EMBL" id="JBGUBD010000001">
    <property type="protein sequence ID" value="MFA9477032.1"/>
    <property type="molecule type" value="Genomic_DNA"/>
</dbReference>
<feature type="region of interest" description="Disordered" evidence="1">
    <location>
        <begin position="1"/>
        <end position="32"/>
    </location>
</feature>
<dbReference type="RefSeq" id="WP_425343955.1">
    <property type="nucleotide sequence ID" value="NZ_JBGUBD010000001.1"/>
</dbReference>
<evidence type="ECO:0000313" key="3">
    <source>
        <dbReference type="EMBL" id="MFA9477032.1"/>
    </source>
</evidence>
<evidence type="ECO:0000256" key="2">
    <source>
        <dbReference type="SAM" id="Phobius"/>
    </source>
</evidence>
<accession>A0ABV4U0A5</accession>
<keyword evidence="2" id="KW-0472">Membrane</keyword>
<keyword evidence="2" id="KW-0812">Transmembrane</keyword>
<evidence type="ECO:0000313" key="4">
    <source>
        <dbReference type="Proteomes" id="UP001575105"/>
    </source>
</evidence>
<feature type="compositionally biased region" description="Gly residues" evidence="1">
    <location>
        <begin position="123"/>
        <end position="132"/>
    </location>
</feature>
<evidence type="ECO:0008006" key="5">
    <source>
        <dbReference type="Google" id="ProtNLM"/>
    </source>
</evidence>
<feature type="region of interest" description="Disordered" evidence="1">
    <location>
        <begin position="118"/>
        <end position="163"/>
    </location>
</feature>
<dbReference type="Proteomes" id="UP001575105">
    <property type="component" value="Unassembled WGS sequence"/>
</dbReference>
<proteinExistence type="predicted"/>
<comment type="caution">
    <text evidence="3">The sequence shown here is derived from an EMBL/GenBank/DDBJ whole genome shotgun (WGS) entry which is preliminary data.</text>
</comment>
<gene>
    <name evidence="3" type="ORF">ACERK3_01870</name>
</gene>
<keyword evidence="2" id="KW-1133">Transmembrane helix</keyword>
<reference evidence="3 4" key="1">
    <citation type="submission" date="2024-08" db="EMBL/GenBank/DDBJ databases">
        <title>Whole-genome sequencing of halo(alkali)philic microorganisms from hypersaline lakes.</title>
        <authorList>
            <person name="Sorokin D.Y."/>
            <person name="Merkel A.Y."/>
            <person name="Messina E."/>
            <person name="Yakimov M."/>
        </authorList>
    </citation>
    <scope>NUCLEOTIDE SEQUENCE [LARGE SCALE GENOMIC DNA]</scope>
    <source>
        <strain evidence="3 4">AB-hyl4</strain>
    </source>
</reference>
<keyword evidence="4" id="KW-1185">Reference proteome</keyword>